<dbReference type="EMBL" id="CP020370">
    <property type="protein sequence ID" value="AUB83711.1"/>
    <property type="molecule type" value="Genomic_DNA"/>
</dbReference>
<accession>A0A2K8UF26</accession>
<protein>
    <submittedName>
        <fullName evidence="1">Uncharacterized protein</fullName>
    </submittedName>
</protein>
<dbReference type="OrthoDB" id="582102at2"/>
<gene>
    <name evidence="1" type="ORF">THSYN_23980</name>
</gene>
<organism evidence="1 2">
    <name type="scientific">Candidatus Thiodictyon syntrophicum</name>
    <dbReference type="NCBI Taxonomy" id="1166950"/>
    <lineage>
        <taxon>Bacteria</taxon>
        <taxon>Pseudomonadati</taxon>
        <taxon>Pseudomonadota</taxon>
        <taxon>Gammaproteobacteria</taxon>
        <taxon>Chromatiales</taxon>
        <taxon>Chromatiaceae</taxon>
        <taxon>Thiodictyon</taxon>
    </lineage>
</organism>
<proteinExistence type="predicted"/>
<evidence type="ECO:0000313" key="1">
    <source>
        <dbReference type="EMBL" id="AUB83711.1"/>
    </source>
</evidence>
<keyword evidence="2" id="KW-1185">Reference proteome</keyword>
<dbReference type="RefSeq" id="WP_100921391.1">
    <property type="nucleotide sequence ID" value="NZ_CP020370.1"/>
</dbReference>
<name>A0A2K8UF26_9GAMM</name>
<evidence type="ECO:0000313" key="2">
    <source>
        <dbReference type="Proteomes" id="UP000232638"/>
    </source>
</evidence>
<sequence>MTAEPIVESGMCFGPYPQGHCFHIEGSQLYRRIAHGVKMAEMIVSPCAAADPPRLWIIEAKSSTPRPETQPGFDDFICEIRDKLTNALTLLIAACLGRHENGRDALPETFKTTDLARADFRLVLVINGHQDAWCVPLQDALSKALHATVKTWRLKPTAVAVISDATARRYGLVDVGSPRGEDRPEPH</sequence>
<dbReference type="KEGG" id="tsy:THSYN_23980"/>
<dbReference type="Proteomes" id="UP000232638">
    <property type="component" value="Chromosome"/>
</dbReference>
<dbReference type="AlphaFoldDB" id="A0A2K8UF26"/>
<reference evidence="1 2" key="1">
    <citation type="submission" date="2017-03" db="EMBL/GenBank/DDBJ databases">
        <title>Complete genome sequence of Candidatus 'Thiodictyon syntrophicum' sp. nov. strain Cad16T, a photolithoautotroph purple sulfur bacterium isolated from an alpine meromictic lake.</title>
        <authorList>
            <person name="Luedin S.M."/>
            <person name="Pothier J.F."/>
            <person name="Danza F."/>
            <person name="Storelli N."/>
            <person name="Wittwer M."/>
            <person name="Tonolla M."/>
        </authorList>
    </citation>
    <scope>NUCLEOTIDE SEQUENCE [LARGE SCALE GENOMIC DNA]</scope>
    <source>
        <strain evidence="1 2">Cad16T</strain>
    </source>
</reference>